<sequence>MVAPSLTLGGLGQTVFGLGFVDAVLVIFFFNLLAVLTVCFFSIFGVAFGLRQMVLSRFWFGWWGVKGIAILNVMSCLGWSMVNVIVGAQLLYAVNHNIPGYAGILILAFLTLLITFFGYRVIHMYEKVSLYPPLGVFITIMGVLIKSNDFVNVPMGRGWAELGSVLSFGSTVFGFGTGYTSVAADYTVYQPSDRSRWRIFLATWLGILPTLLFTEMLGAALVTTTYPNDGNNIYKQGYDEANTGGLVAALLFPYAKGWGKVCVVLLALSIVATNCPNIYSVSLTMKVIGAWTDRVPRFAWTIIATVIYVGVSIPAYFFFESFLRNFMTGIGYWLAIYEGIALTDHFVFQRGMIGYQPQNYNLREQLPVGIAAVLAFFCGAAGVALGMSQTWWVGPIARHAGVPPRGGDVGFELGFLFASLGYIVLRYLELYISLMVRLVRLFSG</sequence>
<evidence type="ECO:0000256" key="8">
    <source>
        <dbReference type="PIRNR" id="PIRNR002744"/>
    </source>
</evidence>
<dbReference type="Gene3D" id="1.10.4160.10">
    <property type="entry name" value="Hydantoin permease"/>
    <property type="match status" value="1"/>
</dbReference>
<keyword evidence="3 8" id="KW-0813">Transport</keyword>
<keyword evidence="4" id="KW-0597">Phosphoprotein</keyword>
<reference evidence="10 11" key="1">
    <citation type="submission" date="2016-12" db="EMBL/GenBank/DDBJ databases">
        <title>The genomes of Aspergillus section Nigri reveals drivers in fungal speciation.</title>
        <authorList>
            <consortium name="DOE Joint Genome Institute"/>
            <person name="Vesth T.C."/>
            <person name="Nybo J."/>
            <person name="Theobald S."/>
            <person name="Brandl J."/>
            <person name="Frisvad J.C."/>
            <person name="Nielsen K.F."/>
            <person name="Lyhne E.K."/>
            <person name="Kogle M.E."/>
            <person name="Kuo A."/>
            <person name="Riley R."/>
            <person name="Clum A."/>
            <person name="Nolan M."/>
            <person name="Lipzen A."/>
            <person name="Salamov A."/>
            <person name="Henrissat B."/>
            <person name="Wiebenga A."/>
            <person name="De Vries R.P."/>
            <person name="Grigoriev I.V."/>
            <person name="Mortensen U.H."/>
            <person name="Andersen M.R."/>
            <person name="Baker S.E."/>
        </authorList>
    </citation>
    <scope>NUCLEOTIDE SEQUENCE [LARGE SCALE GENOMIC DNA]</scope>
    <source>
        <strain evidence="10 11">IBT 23096</strain>
    </source>
</reference>
<dbReference type="STRING" id="1392250.A0A2I2FS21"/>
<dbReference type="Pfam" id="PF02133">
    <property type="entry name" value="Transp_cyt_pur"/>
    <property type="match status" value="1"/>
</dbReference>
<dbReference type="GO" id="GO:0015851">
    <property type="term" value="P:nucleobase transport"/>
    <property type="evidence" value="ECO:0007669"/>
    <property type="project" value="UniProtKB-ARBA"/>
</dbReference>
<feature type="transmembrane region" description="Helical" evidence="9">
    <location>
        <begin position="165"/>
        <end position="187"/>
    </location>
</feature>
<keyword evidence="5 9" id="KW-0812">Transmembrane</keyword>
<evidence type="ECO:0000256" key="5">
    <source>
        <dbReference type="ARBA" id="ARBA00022692"/>
    </source>
</evidence>
<dbReference type="Proteomes" id="UP000234275">
    <property type="component" value="Unassembled WGS sequence"/>
</dbReference>
<dbReference type="FunFam" id="1.10.4160.10:FF:000002">
    <property type="entry name" value="Purine-cytosine permease fcyB"/>
    <property type="match status" value="1"/>
</dbReference>
<dbReference type="VEuPathDB" id="FungiDB:P170DRAFT_431363"/>
<feature type="transmembrane region" description="Helical" evidence="9">
    <location>
        <begin position="257"/>
        <end position="277"/>
    </location>
</feature>
<feature type="transmembrane region" description="Helical" evidence="9">
    <location>
        <begin position="128"/>
        <end position="145"/>
    </location>
</feature>
<feature type="transmembrane region" description="Helical" evidence="9">
    <location>
        <begin position="69"/>
        <end position="92"/>
    </location>
</feature>
<dbReference type="OrthoDB" id="2116389at2759"/>
<proteinExistence type="inferred from homology"/>
<comment type="similarity">
    <text evidence="2 8">Belongs to the purine-cytosine permease (2.A.39) family.</text>
</comment>
<evidence type="ECO:0000256" key="1">
    <source>
        <dbReference type="ARBA" id="ARBA00004141"/>
    </source>
</evidence>
<dbReference type="PIRSF" id="PIRSF002744">
    <property type="entry name" value="Pur-cyt_permease"/>
    <property type="match status" value="1"/>
</dbReference>
<dbReference type="GO" id="GO:0005886">
    <property type="term" value="C:plasma membrane"/>
    <property type="evidence" value="ECO:0007669"/>
    <property type="project" value="TreeGrafter"/>
</dbReference>
<comment type="subcellular location">
    <subcellularLocation>
        <location evidence="1">Membrane</location>
        <topology evidence="1">Multi-pass membrane protein</topology>
    </subcellularLocation>
</comment>
<feature type="transmembrane region" description="Helical" evidence="9">
    <location>
        <begin position="199"/>
        <end position="222"/>
    </location>
</feature>
<name>A0A2I2FS21_9EURO</name>
<accession>A0A2I2FS21</accession>
<dbReference type="PANTHER" id="PTHR31806:SF1">
    <property type="entry name" value="PURINE-CYTOSINE PERMEASE FCY2-RELATED"/>
    <property type="match status" value="1"/>
</dbReference>
<dbReference type="GeneID" id="36555727"/>
<feature type="transmembrane region" description="Helical" evidence="9">
    <location>
        <begin position="409"/>
        <end position="428"/>
    </location>
</feature>
<feature type="transmembrane region" description="Helical" evidence="9">
    <location>
        <begin position="27"/>
        <end position="48"/>
    </location>
</feature>
<evidence type="ECO:0000256" key="9">
    <source>
        <dbReference type="SAM" id="Phobius"/>
    </source>
</evidence>
<keyword evidence="6 9" id="KW-1133">Transmembrane helix</keyword>
<dbReference type="PANTHER" id="PTHR31806">
    <property type="entry name" value="PURINE-CYTOSINE PERMEASE FCY2-RELATED"/>
    <property type="match status" value="1"/>
</dbReference>
<dbReference type="AlphaFoldDB" id="A0A2I2FS21"/>
<keyword evidence="11" id="KW-1185">Reference proteome</keyword>
<evidence type="ECO:0000256" key="7">
    <source>
        <dbReference type="ARBA" id="ARBA00023136"/>
    </source>
</evidence>
<gene>
    <name evidence="10" type="ORF">P170DRAFT_431363</name>
</gene>
<evidence type="ECO:0000256" key="2">
    <source>
        <dbReference type="ARBA" id="ARBA00008974"/>
    </source>
</evidence>
<feature type="transmembrane region" description="Helical" evidence="9">
    <location>
        <begin position="298"/>
        <end position="318"/>
    </location>
</feature>
<feature type="transmembrane region" description="Helical" evidence="9">
    <location>
        <begin position="368"/>
        <end position="389"/>
    </location>
</feature>
<evidence type="ECO:0000256" key="4">
    <source>
        <dbReference type="ARBA" id="ARBA00022553"/>
    </source>
</evidence>
<dbReference type="InterPro" id="IPR026030">
    <property type="entry name" value="Pur-cyt_permease_Fcy2/21/22"/>
</dbReference>
<protein>
    <recommendedName>
        <fullName evidence="12">Purine-cytosine permease</fullName>
    </recommendedName>
</protein>
<dbReference type="RefSeq" id="XP_024698723.1">
    <property type="nucleotide sequence ID" value="XM_024848028.1"/>
</dbReference>
<evidence type="ECO:0000256" key="3">
    <source>
        <dbReference type="ARBA" id="ARBA00022448"/>
    </source>
</evidence>
<dbReference type="EMBL" id="MSFO01000011">
    <property type="protein sequence ID" value="PLB43421.1"/>
    <property type="molecule type" value="Genomic_DNA"/>
</dbReference>
<dbReference type="GO" id="GO:0022857">
    <property type="term" value="F:transmembrane transporter activity"/>
    <property type="evidence" value="ECO:0007669"/>
    <property type="project" value="InterPro"/>
</dbReference>
<dbReference type="GO" id="GO:0000329">
    <property type="term" value="C:fungal-type vacuole membrane"/>
    <property type="evidence" value="ECO:0007669"/>
    <property type="project" value="TreeGrafter"/>
</dbReference>
<feature type="transmembrane region" description="Helical" evidence="9">
    <location>
        <begin position="98"/>
        <end position="119"/>
    </location>
</feature>
<evidence type="ECO:0000313" key="10">
    <source>
        <dbReference type="EMBL" id="PLB43421.1"/>
    </source>
</evidence>
<evidence type="ECO:0000313" key="11">
    <source>
        <dbReference type="Proteomes" id="UP000234275"/>
    </source>
</evidence>
<keyword evidence="7 8" id="KW-0472">Membrane</keyword>
<organism evidence="10 11">
    <name type="scientific">Aspergillus steynii IBT 23096</name>
    <dbReference type="NCBI Taxonomy" id="1392250"/>
    <lineage>
        <taxon>Eukaryota</taxon>
        <taxon>Fungi</taxon>
        <taxon>Dikarya</taxon>
        <taxon>Ascomycota</taxon>
        <taxon>Pezizomycotina</taxon>
        <taxon>Eurotiomycetes</taxon>
        <taxon>Eurotiomycetidae</taxon>
        <taxon>Eurotiales</taxon>
        <taxon>Aspergillaceae</taxon>
        <taxon>Aspergillus</taxon>
        <taxon>Aspergillus subgen. Circumdati</taxon>
    </lineage>
</organism>
<feature type="transmembrane region" description="Helical" evidence="9">
    <location>
        <begin position="330"/>
        <end position="348"/>
    </location>
</feature>
<evidence type="ECO:0000256" key="6">
    <source>
        <dbReference type="ARBA" id="ARBA00022989"/>
    </source>
</evidence>
<dbReference type="InterPro" id="IPR001248">
    <property type="entry name" value="Pur-cyt_permease"/>
</dbReference>
<evidence type="ECO:0008006" key="12">
    <source>
        <dbReference type="Google" id="ProtNLM"/>
    </source>
</evidence>
<comment type="caution">
    <text evidence="10">The sequence shown here is derived from an EMBL/GenBank/DDBJ whole genome shotgun (WGS) entry which is preliminary data.</text>
</comment>